<reference evidence="2 3" key="1">
    <citation type="journal article" date="2019" name="J. Hered.">
        <title>An Improved Genome Assembly for Drosophila navojoa, the Basal Species in the mojavensis Cluster.</title>
        <authorList>
            <person name="Vanderlinde T."/>
            <person name="Dupim E.G."/>
            <person name="Nazario-Yepiz N.O."/>
            <person name="Carvalho A.B."/>
        </authorList>
    </citation>
    <scope>NUCLEOTIDE SEQUENCE [LARGE SCALE GENOMIC DNA]</scope>
    <source>
        <strain evidence="2">Navoj_Jal97</strain>
        <tissue evidence="2">Whole organism</tissue>
    </source>
</reference>
<dbReference type="EMBL" id="LSRL02000010">
    <property type="protein sequence ID" value="TDG51221.1"/>
    <property type="molecule type" value="Genomic_DNA"/>
</dbReference>
<feature type="region of interest" description="Disordered" evidence="1">
    <location>
        <begin position="32"/>
        <end position="74"/>
    </location>
</feature>
<dbReference type="AlphaFoldDB" id="A0A484BTY8"/>
<organism evidence="2 3">
    <name type="scientific">Drosophila navojoa</name>
    <name type="common">Fruit fly</name>
    <dbReference type="NCBI Taxonomy" id="7232"/>
    <lineage>
        <taxon>Eukaryota</taxon>
        <taxon>Metazoa</taxon>
        <taxon>Ecdysozoa</taxon>
        <taxon>Arthropoda</taxon>
        <taxon>Hexapoda</taxon>
        <taxon>Insecta</taxon>
        <taxon>Pterygota</taxon>
        <taxon>Neoptera</taxon>
        <taxon>Endopterygota</taxon>
        <taxon>Diptera</taxon>
        <taxon>Brachycera</taxon>
        <taxon>Muscomorpha</taxon>
        <taxon>Ephydroidea</taxon>
        <taxon>Drosophilidae</taxon>
        <taxon>Drosophila</taxon>
    </lineage>
</organism>
<gene>
    <name evidence="2" type="ORF">AWZ03_002308</name>
</gene>
<feature type="region of interest" description="Disordered" evidence="1">
    <location>
        <begin position="90"/>
        <end position="130"/>
    </location>
</feature>
<proteinExistence type="predicted"/>
<accession>A0A484BTY8</accession>
<feature type="compositionally biased region" description="Polar residues" evidence="1">
    <location>
        <begin position="211"/>
        <end position="220"/>
    </location>
</feature>
<evidence type="ECO:0000313" key="3">
    <source>
        <dbReference type="Proteomes" id="UP000295192"/>
    </source>
</evidence>
<evidence type="ECO:0000313" key="2">
    <source>
        <dbReference type="EMBL" id="TDG51221.1"/>
    </source>
</evidence>
<sequence>MSDSNNNSNARNVSRPWDDDIVIVEGQLLFALGPESDDGRNSDNEQDSNNVIETSASLPAPTDMASNAHGVDTESVSDSELEYLIEEAPPVNPNYELPPQVAGGDANPPEGAEAAATEQANDSGLDLRPVPASIDLTRNRRQTTWRDYYTYVRDQNRPAPGVQRLCAGQPPNHVPLFWDEEYGVYVFVPNDTDSDDEPTLPPLAMVPRRGNSVSDLSQCSSDEEPVKK</sequence>
<feature type="region of interest" description="Disordered" evidence="1">
    <location>
        <begin position="189"/>
        <end position="228"/>
    </location>
</feature>
<evidence type="ECO:0000256" key="1">
    <source>
        <dbReference type="SAM" id="MobiDB-lite"/>
    </source>
</evidence>
<dbReference type="OMA" id="RWNDDID"/>
<keyword evidence="3" id="KW-1185">Reference proteome</keyword>
<protein>
    <submittedName>
        <fullName evidence="2">Uncharacterized protein</fullName>
    </submittedName>
</protein>
<name>A0A484BTY8_DRONA</name>
<comment type="caution">
    <text evidence="2">The sequence shown here is derived from an EMBL/GenBank/DDBJ whole genome shotgun (WGS) entry which is preliminary data.</text>
</comment>
<feature type="compositionally biased region" description="Polar residues" evidence="1">
    <location>
        <begin position="47"/>
        <end position="57"/>
    </location>
</feature>
<dbReference type="Proteomes" id="UP000295192">
    <property type="component" value="Unassembled WGS sequence"/>
</dbReference>